<protein>
    <submittedName>
        <fullName evidence="6">Putative rna-binding protein p54nrb rrm superfamily</fullName>
    </submittedName>
</protein>
<dbReference type="InterPro" id="IPR012975">
    <property type="entry name" value="NOPS"/>
</dbReference>
<dbReference type="Pfam" id="PF00076">
    <property type="entry name" value="RRM_1"/>
    <property type="match status" value="3"/>
</dbReference>
<dbReference type="FunFam" id="3.30.70.330:FF:000043">
    <property type="entry name" value="paraspeckle component 1 isoform X1"/>
    <property type="match status" value="1"/>
</dbReference>
<dbReference type="Gene3D" id="6.10.250.1170">
    <property type="match status" value="1"/>
</dbReference>
<evidence type="ECO:0000259" key="5">
    <source>
        <dbReference type="PROSITE" id="PS50102"/>
    </source>
</evidence>
<keyword evidence="4" id="KW-0175">Coiled coil</keyword>
<reference evidence="6" key="1">
    <citation type="submission" date="2019-12" db="EMBL/GenBank/DDBJ databases">
        <title>An insight into the sialome of adult female Ixodes ricinus ticks feeding for 6 days.</title>
        <authorList>
            <person name="Perner J."/>
            <person name="Ribeiro J.M.C."/>
        </authorList>
    </citation>
    <scope>NUCLEOTIDE SEQUENCE</scope>
    <source>
        <strain evidence="6">Semi-engorged</strain>
        <tissue evidence="6">Salivary glands</tissue>
    </source>
</reference>
<proteinExistence type="predicted"/>
<dbReference type="InterPro" id="IPR035979">
    <property type="entry name" value="RBD_domain_sf"/>
</dbReference>
<feature type="domain" description="RRM" evidence="5">
    <location>
        <begin position="128"/>
        <end position="200"/>
    </location>
</feature>
<dbReference type="GO" id="GO:0003723">
    <property type="term" value="F:RNA binding"/>
    <property type="evidence" value="ECO:0007669"/>
    <property type="project" value="UniProtKB-UniRule"/>
</dbReference>
<dbReference type="AlphaFoldDB" id="A0A6B0VAP5"/>
<dbReference type="Pfam" id="PF08075">
    <property type="entry name" value="NOPS"/>
    <property type="match status" value="1"/>
</dbReference>
<evidence type="ECO:0000256" key="2">
    <source>
        <dbReference type="ARBA" id="ARBA00022884"/>
    </source>
</evidence>
<dbReference type="EMBL" id="GIFC01017166">
    <property type="protein sequence ID" value="MXU99249.1"/>
    <property type="molecule type" value="Transcribed_RNA"/>
</dbReference>
<feature type="domain" description="RRM" evidence="5">
    <location>
        <begin position="202"/>
        <end position="283"/>
    </location>
</feature>
<feature type="domain" description="RRM" evidence="5">
    <location>
        <begin position="29"/>
        <end position="101"/>
    </location>
</feature>
<keyword evidence="2 3" id="KW-0694">RNA-binding</keyword>
<dbReference type="CDD" id="cd12931">
    <property type="entry name" value="eNOPS_SF"/>
    <property type="match status" value="1"/>
</dbReference>
<evidence type="ECO:0000313" key="6">
    <source>
        <dbReference type="EMBL" id="MXU99249.1"/>
    </source>
</evidence>
<dbReference type="CDD" id="cd12333">
    <property type="entry name" value="RRM2_p54nrb_like"/>
    <property type="match status" value="1"/>
</dbReference>
<dbReference type="SMART" id="SM00360">
    <property type="entry name" value="RRM"/>
    <property type="match status" value="3"/>
</dbReference>
<dbReference type="SUPFAM" id="SSF54928">
    <property type="entry name" value="RNA-binding domain, RBD"/>
    <property type="match status" value="2"/>
</dbReference>
<name>A0A6B0VAP5_IXORI</name>
<organism evidence="6">
    <name type="scientific">Ixodes ricinus</name>
    <name type="common">Common tick</name>
    <name type="synonym">Acarus ricinus</name>
    <dbReference type="NCBI Taxonomy" id="34613"/>
    <lineage>
        <taxon>Eukaryota</taxon>
        <taxon>Metazoa</taxon>
        <taxon>Ecdysozoa</taxon>
        <taxon>Arthropoda</taxon>
        <taxon>Chelicerata</taxon>
        <taxon>Arachnida</taxon>
        <taxon>Acari</taxon>
        <taxon>Parasitiformes</taxon>
        <taxon>Ixodida</taxon>
        <taxon>Ixodoidea</taxon>
        <taxon>Ixodidae</taxon>
        <taxon>Ixodinae</taxon>
        <taxon>Ixodes</taxon>
    </lineage>
</organism>
<evidence type="ECO:0000256" key="1">
    <source>
        <dbReference type="ARBA" id="ARBA00022737"/>
    </source>
</evidence>
<dbReference type="InterPro" id="IPR000504">
    <property type="entry name" value="RRM_dom"/>
</dbReference>
<dbReference type="Gene3D" id="3.30.70.330">
    <property type="match status" value="3"/>
</dbReference>
<evidence type="ECO:0000256" key="4">
    <source>
        <dbReference type="SAM" id="Coils"/>
    </source>
</evidence>
<dbReference type="InterPro" id="IPR012677">
    <property type="entry name" value="Nucleotide-bd_a/b_plait_sf"/>
</dbReference>
<sequence>MSYHDQGDGRHRTPIYRPKDNCEAAYDRSRIYVGNLPHTVSEEDVRDLVEPYGEVKEVYVNAQKGFAFVKLDSAQSAEAAVANLDMNLRRGRRLRVTPASNAKGKLAKAMGQGGAGVRPRDEKPGGRCRLFVGNLPGSTSEEELRKMFEEHGEVQETFLNAEKGFGFVKMGSYEAAEAAKAALDEAPVEGRRIQVRFATQGTCLSVRNLGPWVSNELLESAFSMFGEVERAVVVVDDRGRSVGEGIVEFARKPAAQAALKRCLEGCFLLTSEPRPIWAEPLEYRDWVLGLPERSVSRRGRGYAREREVGPRFARPGTQEHRVAERWKRFLDFEREKRDELEKVLAEERRKLEEEVDRYRREQMVERPFGPPGGSPWQDGPHDQYASYLGYDTGYLGGPQLPYAQYPGGWNNHHRSPY</sequence>
<evidence type="ECO:0000256" key="3">
    <source>
        <dbReference type="PROSITE-ProRule" id="PRU00176"/>
    </source>
</evidence>
<accession>A0A6B0VAP5</accession>
<dbReference type="PROSITE" id="PS50102">
    <property type="entry name" value="RRM"/>
    <property type="match status" value="3"/>
</dbReference>
<keyword evidence="1" id="KW-0677">Repeat</keyword>
<feature type="coiled-coil region" evidence="4">
    <location>
        <begin position="330"/>
        <end position="361"/>
    </location>
</feature>
<dbReference type="PANTHER" id="PTHR23189">
    <property type="entry name" value="RNA RECOGNITION MOTIF-CONTAINING"/>
    <property type="match status" value="1"/>
</dbReference>